<evidence type="ECO:0008006" key="4">
    <source>
        <dbReference type="Google" id="ProtNLM"/>
    </source>
</evidence>
<gene>
    <name evidence="3" type="ORF">OSIN01602_LOCUS9022</name>
</gene>
<evidence type="ECO:0000313" key="3">
    <source>
        <dbReference type="EMBL" id="CAD9337194.1"/>
    </source>
</evidence>
<organism evidence="3">
    <name type="scientific">Trieres chinensis</name>
    <name type="common">Marine centric diatom</name>
    <name type="synonym">Odontella sinensis</name>
    <dbReference type="NCBI Taxonomy" id="1514140"/>
    <lineage>
        <taxon>Eukaryota</taxon>
        <taxon>Sar</taxon>
        <taxon>Stramenopiles</taxon>
        <taxon>Ochrophyta</taxon>
        <taxon>Bacillariophyta</taxon>
        <taxon>Mediophyceae</taxon>
        <taxon>Biddulphiophycidae</taxon>
        <taxon>Eupodiscales</taxon>
        <taxon>Parodontellaceae</taxon>
        <taxon>Trieres</taxon>
    </lineage>
</organism>
<dbReference type="AlphaFoldDB" id="A0A7S1ZFR2"/>
<name>A0A7S1ZFR2_TRICV</name>
<protein>
    <recommendedName>
        <fullName evidence="4">5'-nucleotidase</fullName>
    </recommendedName>
</protein>
<dbReference type="Gene3D" id="3.40.50.1000">
    <property type="entry name" value="HAD superfamily/HAD-like"/>
    <property type="match status" value="1"/>
</dbReference>
<dbReference type="SUPFAM" id="SSF56784">
    <property type="entry name" value="HAD-like"/>
    <property type="match status" value="1"/>
</dbReference>
<feature type="compositionally biased region" description="Low complexity" evidence="1">
    <location>
        <begin position="51"/>
        <end position="62"/>
    </location>
</feature>
<dbReference type="PANTHER" id="PTHR28181">
    <property type="entry name" value="UPF0655 PROTEIN YCR015C"/>
    <property type="match status" value="1"/>
</dbReference>
<dbReference type="InterPro" id="IPR036412">
    <property type="entry name" value="HAD-like_sf"/>
</dbReference>
<proteinExistence type="predicted"/>
<dbReference type="EMBL" id="HBGO01015962">
    <property type="protein sequence ID" value="CAD9337194.1"/>
    <property type="molecule type" value="Transcribed_RNA"/>
</dbReference>
<accession>A0A7S1ZFR2</accession>
<evidence type="ECO:0000256" key="2">
    <source>
        <dbReference type="SAM" id="SignalP"/>
    </source>
</evidence>
<feature type="compositionally biased region" description="Basic and acidic residues" evidence="1">
    <location>
        <begin position="152"/>
        <end position="167"/>
    </location>
</feature>
<sequence length="415" mass="45281">MHTSSGAGRTTLLLFYNLLALLSLGFAPAAAFATASSPSDIDMVPSDLSQTSGASTSGTSGTIDVSSGASLKRKPDRDLHLILDFDGTCTNSDTTPLLPRLASLHSNDTPQQREQRLGAFQKLEQEYFDNYCKVREDILRCETEIDDSNGESSDRSSRSYDPSNPDHLHEALEALDEVSTRVTHKVTSSSCLAGMPTTVKQITQLIEENEEVREAVSLQKGCLDAICRARLQHGWRLGVLSINWCPALIGAALVTPIEQKLKAQVVEVESIEEEQGDTEVWCNEITHKGEVRLTIPGASAKRELIASIKCRKQAENNFGDKEKSIVVYVGDSSTDLLGMLEADIGIMVGESSTVTNIAKKWCVKISHISTRNNESNGIKDGGTRNSGLHERDSNTVWMVDGWDDIDDLLQRISGV</sequence>
<feature type="signal peptide" evidence="2">
    <location>
        <begin position="1"/>
        <end position="31"/>
    </location>
</feature>
<dbReference type="InterPro" id="IPR050849">
    <property type="entry name" value="HAD-like_hydrolase_phosphatase"/>
</dbReference>
<feature type="chain" id="PRO_5031493461" description="5'-nucleotidase" evidence="2">
    <location>
        <begin position="32"/>
        <end position="415"/>
    </location>
</feature>
<dbReference type="InterPro" id="IPR023214">
    <property type="entry name" value="HAD_sf"/>
</dbReference>
<feature type="region of interest" description="Disordered" evidence="1">
    <location>
        <begin position="145"/>
        <end position="167"/>
    </location>
</feature>
<evidence type="ECO:0000256" key="1">
    <source>
        <dbReference type="SAM" id="MobiDB-lite"/>
    </source>
</evidence>
<reference evidence="3" key="1">
    <citation type="submission" date="2021-01" db="EMBL/GenBank/DDBJ databases">
        <authorList>
            <person name="Corre E."/>
            <person name="Pelletier E."/>
            <person name="Niang G."/>
            <person name="Scheremetjew M."/>
            <person name="Finn R."/>
            <person name="Kale V."/>
            <person name="Holt S."/>
            <person name="Cochrane G."/>
            <person name="Meng A."/>
            <person name="Brown T."/>
            <person name="Cohen L."/>
        </authorList>
    </citation>
    <scope>NUCLEOTIDE SEQUENCE</scope>
    <source>
        <strain evidence="3">Grunow 1884</strain>
    </source>
</reference>
<keyword evidence="2" id="KW-0732">Signal</keyword>
<dbReference type="PANTHER" id="PTHR28181:SF1">
    <property type="entry name" value="COLD TOLERANCE PROTEIN 1"/>
    <property type="match status" value="1"/>
</dbReference>
<feature type="region of interest" description="Disordered" evidence="1">
    <location>
        <begin position="44"/>
        <end position="70"/>
    </location>
</feature>